<dbReference type="AlphaFoldDB" id="W2GA90"/>
<dbReference type="Proteomes" id="UP000053236">
    <property type="component" value="Unassembled WGS sequence"/>
</dbReference>
<proteinExistence type="predicted"/>
<evidence type="ECO:0000313" key="2">
    <source>
        <dbReference type="EMBL" id="ETK79136.1"/>
    </source>
</evidence>
<dbReference type="EMBL" id="KI688069">
    <property type="protein sequence ID" value="ETK79136.1"/>
    <property type="molecule type" value="Genomic_DNA"/>
</dbReference>
<dbReference type="VEuPathDB" id="FungiDB:PPTG_18354"/>
<feature type="compositionally biased region" description="Basic and acidic residues" evidence="1">
    <location>
        <begin position="71"/>
        <end position="85"/>
    </location>
</feature>
<organism evidence="2">
    <name type="scientific">Phytophthora nicotianae</name>
    <name type="common">Potato buckeye rot agent</name>
    <name type="synonym">Phytophthora parasitica</name>
    <dbReference type="NCBI Taxonomy" id="4792"/>
    <lineage>
        <taxon>Eukaryota</taxon>
        <taxon>Sar</taxon>
        <taxon>Stramenopiles</taxon>
        <taxon>Oomycota</taxon>
        <taxon>Peronosporomycetes</taxon>
        <taxon>Peronosporales</taxon>
        <taxon>Peronosporaceae</taxon>
        <taxon>Phytophthora</taxon>
    </lineage>
</organism>
<accession>W2GA90</accession>
<feature type="region of interest" description="Disordered" evidence="1">
    <location>
        <begin position="29"/>
        <end position="85"/>
    </location>
</feature>
<evidence type="ECO:0000256" key="1">
    <source>
        <dbReference type="SAM" id="MobiDB-lite"/>
    </source>
</evidence>
<feature type="compositionally biased region" description="Gly residues" evidence="1">
    <location>
        <begin position="32"/>
        <end position="43"/>
    </location>
</feature>
<reference evidence="2" key="1">
    <citation type="submission" date="2013-11" db="EMBL/GenBank/DDBJ databases">
        <title>The Genome Sequence of Phytophthora parasitica CJ02B3.</title>
        <authorList>
            <consortium name="The Broad Institute Genomics Platform"/>
            <person name="Russ C."/>
            <person name="Tyler B."/>
            <person name="Panabieres F."/>
            <person name="Shan W."/>
            <person name="Tripathy S."/>
            <person name="Grunwald N."/>
            <person name="Machado M."/>
            <person name="Johnson C.S."/>
            <person name="Arredondo F."/>
            <person name="Hong C."/>
            <person name="Coffey M."/>
            <person name="Young S.K."/>
            <person name="Zeng Q."/>
            <person name="Gargeya S."/>
            <person name="Fitzgerald M."/>
            <person name="Abouelleil A."/>
            <person name="Alvarado L."/>
            <person name="Chapman S.B."/>
            <person name="Gainer-Dewar J."/>
            <person name="Goldberg J."/>
            <person name="Griggs A."/>
            <person name="Gujja S."/>
            <person name="Hansen M."/>
            <person name="Howarth C."/>
            <person name="Imamovic A."/>
            <person name="Ireland A."/>
            <person name="Larimer J."/>
            <person name="McCowan C."/>
            <person name="Murphy C."/>
            <person name="Pearson M."/>
            <person name="Poon T.W."/>
            <person name="Priest M."/>
            <person name="Roberts A."/>
            <person name="Saif S."/>
            <person name="Shea T."/>
            <person name="Sykes S."/>
            <person name="Wortman J."/>
            <person name="Nusbaum C."/>
            <person name="Birren B."/>
        </authorList>
    </citation>
    <scope>NUCLEOTIDE SEQUENCE [LARGE SCALE GENOMIC DNA]</scope>
    <source>
        <strain evidence="2">CJ02B3</strain>
    </source>
</reference>
<sequence>MIEVKEEETQVDLLVVVSLVVMNLVAVIPGGESTGGGAVGRNGGISRNNGDSDDALPTQLSSKPPPLRPNNVREHREIQLRWRSS</sequence>
<name>W2GA90_PHYNI</name>
<protein>
    <submittedName>
        <fullName evidence="2">Uncharacterized protein</fullName>
    </submittedName>
</protein>
<gene>
    <name evidence="2" type="ORF">L915_14989</name>
</gene>